<keyword evidence="1" id="KW-1133">Transmembrane helix</keyword>
<name>A0A841L907_9SPHN</name>
<proteinExistence type="predicted"/>
<evidence type="ECO:0000313" key="3">
    <source>
        <dbReference type="Proteomes" id="UP000538147"/>
    </source>
</evidence>
<comment type="caution">
    <text evidence="2">The sequence shown here is derived from an EMBL/GenBank/DDBJ whole genome shotgun (WGS) entry which is preliminary data.</text>
</comment>
<feature type="transmembrane region" description="Helical" evidence="1">
    <location>
        <begin position="28"/>
        <end position="49"/>
    </location>
</feature>
<keyword evidence="1" id="KW-0472">Membrane</keyword>
<reference evidence="2 3" key="1">
    <citation type="submission" date="2020-08" db="EMBL/GenBank/DDBJ databases">
        <title>Genomic Encyclopedia of Type Strains, Phase IV (KMG-IV): sequencing the most valuable type-strain genomes for metagenomic binning, comparative biology and taxonomic classification.</title>
        <authorList>
            <person name="Goeker M."/>
        </authorList>
    </citation>
    <scope>NUCLEOTIDE SEQUENCE [LARGE SCALE GENOMIC DNA]</scope>
    <source>
        <strain evidence="2 3">DSM 102189</strain>
    </source>
</reference>
<protein>
    <submittedName>
        <fullName evidence="2">Branched-subunit amino acid transport protein</fullName>
    </submittedName>
</protein>
<dbReference type="Proteomes" id="UP000538147">
    <property type="component" value="Unassembled WGS sequence"/>
</dbReference>
<sequence length="50" mass="4868">MINVNELPALEFDAGLANNTADDAVTSIGGIIAGIVTGIIAGISANAAVE</sequence>
<accession>A0A841L907</accession>
<evidence type="ECO:0000256" key="1">
    <source>
        <dbReference type="SAM" id="Phobius"/>
    </source>
</evidence>
<dbReference type="EMBL" id="JACIIV010000030">
    <property type="protein sequence ID" value="MBB6229034.1"/>
    <property type="molecule type" value="Genomic_DNA"/>
</dbReference>
<dbReference type="RefSeq" id="WP_184202398.1">
    <property type="nucleotide sequence ID" value="NZ_BMOX01000027.1"/>
</dbReference>
<evidence type="ECO:0000313" key="2">
    <source>
        <dbReference type="EMBL" id="MBB6229034.1"/>
    </source>
</evidence>
<keyword evidence="3" id="KW-1185">Reference proteome</keyword>
<dbReference type="AlphaFoldDB" id="A0A841L907"/>
<keyword evidence="1" id="KW-0812">Transmembrane</keyword>
<organism evidence="2 3">
    <name type="scientific">Polymorphobacter multimanifer</name>
    <dbReference type="NCBI Taxonomy" id="1070431"/>
    <lineage>
        <taxon>Bacteria</taxon>
        <taxon>Pseudomonadati</taxon>
        <taxon>Pseudomonadota</taxon>
        <taxon>Alphaproteobacteria</taxon>
        <taxon>Sphingomonadales</taxon>
        <taxon>Sphingosinicellaceae</taxon>
        <taxon>Polymorphobacter</taxon>
    </lineage>
</organism>
<gene>
    <name evidence="2" type="ORF">FHS79_003232</name>
</gene>